<proteinExistence type="predicted"/>
<name>A0A1R3L1A7_9ROSI</name>
<keyword evidence="2" id="KW-1185">Reference proteome</keyword>
<organism evidence="1 2">
    <name type="scientific">Corchorus olitorius</name>
    <dbReference type="NCBI Taxonomy" id="93759"/>
    <lineage>
        <taxon>Eukaryota</taxon>
        <taxon>Viridiplantae</taxon>
        <taxon>Streptophyta</taxon>
        <taxon>Embryophyta</taxon>
        <taxon>Tracheophyta</taxon>
        <taxon>Spermatophyta</taxon>
        <taxon>Magnoliopsida</taxon>
        <taxon>eudicotyledons</taxon>
        <taxon>Gunneridae</taxon>
        <taxon>Pentapetalae</taxon>
        <taxon>rosids</taxon>
        <taxon>malvids</taxon>
        <taxon>Malvales</taxon>
        <taxon>Malvaceae</taxon>
        <taxon>Grewioideae</taxon>
        <taxon>Apeibeae</taxon>
        <taxon>Corchorus</taxon>
    </lineage>
</organism>
<gene>
    <name evidence="1" type="ORF">COLO4_02256</name>
</gene>
<dbReference type="AlphaFoldDB" id="A0A1R3L1A7"/>
<dbReference type="EMBL" id="AWUE01005116">
    <property type="protein sequence ID" value="OMP13114.1"/>
    <property type="molecule type" value="Genomic_DNA"/>
</dbReference>
<sequence length="87" mass="9527">MNSALPVVGLDAEGELKGVKTVFFPKVRSWTGPSPIKKKKSVLRYYKASLLLPRDTIDHGRGRSPMKENLVSAVPVDDLLDPGLEPV</sequence>
<protein>
    <submittedName>
        <fullName evidence="1">Uncharacterized protein</fullName>
    </submittedName>
</protein>
<reference evidence="2" key="1">
    <citation type="submission" date="2013-09" db="EMBL/GenBank/DDBJ databases">
        <title>Corchorus olitorius genome sequencing.</title>
        <authorList>
            <person name="Alam M."/>
            <person name="Haque M.S."/>
            <person name="Islam M.S."/>
            <person name="Emdad E.M."/>
            <person name="Islam M.M."/>
            <person name="Ahmed B."/>
            <person name="Halim A."/>
            <person name="Hossen Q.M.M."/>
            <person name="Hossain M.Z."/>
            <person name="Ahmed R."/>
            <person name="Khan M.M."/>
            <person name="Islam R."/>
            <person name="Rashid M.M."/>
            <person name="Khan S.A."/>
            <person name="Rahman M.S."/>
            <person name="Alam M."/>
            <person name="Yahiya A.S."/>
            <person name="Khan M.S."/>
            <person name="Azam M.S."/>
            <person name="Haque T."/>
            <person name="Lashkar M.Z.H."/>
            <person name="Akhand A.I."/>
            <person name="Morshed G."/>
            <person name="Roy S."/>
            <person name="Uddin K.S."/>
            <person name="Rabeya T."/>
            <person name="Hossain A.S."/>
            <person name="Chowdhury A."/>
            <person name="Snigdha A.R."/>
            <person name="Mortoza M.S."/>
            <person name="Matin S.A."/>
            <person name="Hoque S.M.E."/>
            <person name="Islam M.K."/>
            <person name="Roy D.K."/>
            <person name="Haider R."/>
            <person name="Moosa M.M."/>
            <person name="Elias S.M."/>
            <person name="Hasan A.M."/>
            <person name="Jahan S."/>
            <person name="Shafiuddin M."/>
            <person name="Mahmood N."/>
            <person name="Shommy N.S."/>
        </authorList>
    </citation>
    <scope>NUCLEOTIDE SEQUENCE [LARGE SCALE GENOMIC DNA]</scope>
    <source>
        <strain evidence="2">cv. O-4</strain>
    </source>
</reference>
<evidence type="ECO:0000313" key="1">
    <source>
        <dbReference type="EMBL" id="OMP13114.1"/>
    </source>
</evidence>
<evidence type="ECO:0000313" key="2">
    <source>
        <dbReference type="Proteomes" id="UP000187203"/>
    </source>
</evidence>
<accession>A0A1R3L1A7</accession>
<dbReference type="Proteomes" id="UP000187203">
    <property type="component" value="Unassembled WGS sequence"/>
</dbReference>
<comment type="caution">
    <text evidence="1">The sequence shown here is derived from an EMBL/GenBank/DDBJ whole genome shotgun (WGS) entry which is preliminary data.</text>
</comment>